<reference evidence="2 3" key="1">
    <citation type="journal article" date="2014" name="Genome Announc.">
        <title>Draft Genome Sequence of the Haloacid-Degrading Burkholderia caribensis Strain MBA4.</title>
        <authorList>
            <person name="Pan Y."/>
            <person name="Kong K.F."/>
            <person name="Tsang J.S."/>
        </authorList>
    </citation>
    <scope>NUCLEOTIDE SEQUENCE [LARGE SCALE GENOMIC DNA]</scope>
    <source>
        <strain evidence="2 3">MBA4</strain>
    </source>
</reference>
<accession>A0A0P0RC37</accession>
<keyword evidence="2" id="KW-0812">Transmembrane</keyword>
<gene>
    <name evidence="2" type="ORF">K788_0003368</name>
</gene>
<proteinExistence type="predicted"/>
<dbReference type="Proteomes" id="UP000019146">
    <property type="component" value="Chromosome 1"/>
</dbReference>
<protein>
    <submittedName>
        <fullName evidence="2">Putative transmembrane protein</fullName>
    </submittedName>
</protein>
<feature type="chain" id="PRO_5006054126" evidence="1">
    <location>
        <begin position="20"/>
        <end position="119"/>
    </location>
</feature>
<dbReference type="PIRSF" id="PIRSF029720">
    <property type="entry name" value="UCP029720"/>
    <property type="match status" value="1"/>
</dbReference>
<dbReference type="EMBL" id="CP012746">
    <property type="protein sequence ID" value="ALL66048.1"/>
    <property type="molecule type" value="Genomic_DNA"/>
</dbReference>
<evidence type="ECO:0000256" key="1">
    <source>
        <dbReference type="SAM" id="SignalP"/>
    </source>
</evidence>
<evidence type="ECO:0000313" key="3">
    <source>
        <dbReference type="Proteomes" id="UP000019146"/>
    </source>
</evidence>
<dbReference type="GeneID" id="69970053"/>
<dbReference type="PANTHER" id="PTHR39335:SF1">
    <property type="entry name" value="BLL4220 PROTEIN"/>
    <property type="match status" value="1"/>
</dbReference>
<organism evidence="2 3">
    <name type="scientific">Paraburkholderia caribensis MBA4</name>
    <dbReference type="NCBI Taxonomy" id="1323664"/>
    <lineage>
        <taxon>Bacteria</taxon>
        <taxon>Pseudomonadati</taxon>
        <taxon>Pseudomonadota</taxon>
        <taxon>Betaproteobacteria</taxon>
        <taxon>Burkholderiales</taxon>
        <taxon>Burkholderiaceae</taxon>
        <taxon>Paraburkholderia</taxon>
    </lineage>
</organism>
<evidence type="ECO:0000313" key="2">
    <source>
        <dbReference type="EMBL" id="ALL66048.1"/>
    </source>
</evidence>
<dbReference type="PANTHER" id="PTHR39335">
    <property type="entry name" value="BLL4220 PROTEIN"/>
    <property type="match status" value="1"/>
</dbReference>
<dbReference type="InterPro" id="IPR014558">
    <property type="entry name" value="UCP029720"/>
</dbReference>
<sequence>MRKILLLIAALAVQQTAFAAPPKTMDGRFVDAQGRTLYTFDKDTTPGKSACSGGCAAAWPAAAADASDKPSGDWTLIDGADGQKQWAYKNKPLYRFAKDEKPGDMKGDGFKDVWHTAKP</sequence>
<keyword evidence="1" id="KW-0732">Signal</keyword>
<dbReference type="GO" id="GO:0043448">
    <property type="term" value="P:alkane catabolic process"/>
    <property type="evidence" value="ECO:0007669"/>
    <property type="project" value="TreeGrafter"/>
</dbReference>
<dbReference type="KEGG" id="bcai:K788_0003368"/>
<name>A0A0P0RC37_9BURK</name>
<dbReference type="Pfam" id="PF03640">
    <property type="entry name" value="Lipoprotein_15"/>
    <property type="match status" value="2"/>
</dbReference>
<feature type="signal peptide" evidence="1">
    <location>
        <begin position="1"/>
        <end position="19"/>
    </location>
</feature>
<dbReference type="InterPro" id="IPR005297">
    <property type="entry name" value="Lipoprotein_repeat"/>
</dbReference>
<dbReference type="AlphaFoldDB" id="A0A0P0RC37"/>
<keyword evidence="2" id="KW-0472">Membrane</keyword>
<dbReference type="RefSeq" id="WP_035990019.1">
    <property type="nucleotide sequence ID" value="NZ_CP012746.1"/>
</dbReference>